<feature type="domain" description="DUF6444" evidence="2">
    <location>
        <begin position="20"/>
        <end position="61"/>
    </location>
</feature>
<keyword evidence="4" id="KW-1185">Reference proteome</keyword>
<sequence length="65" mass="7142">MNQPSSPESEDLPAKPQTLAQCHEVIDTLGQQLAQLREQVAWLQERVKLDSRNSSKPPSSDVAGT</sequence>
<name>A0ABV2IS64_9BURK</name>
<reference evidence="3 4" key="1">
    <citation type="submission" date="2024-06" db="EMBL/GenBank/DDBJ databases">
        <title>Genomic Encyclopedia of Type Strains, Phase IV (KMG-IV): sequencing the most valuable type-strain genomes for metagenomic binning, comparative biology and taxonomic classification.</title>
        <authorList>
            <person name="Goeker M."/>
        </authorList>
    </citation>
    <scope>NUCLEOTIDE SEQUENCE [LARGE SCALE GENOMIC DNA]</scope>
    <source>
        <strain evidence="3 4">D-501</strain>
    </source>
</reference>
<evidence type="ECO:0000256" key="1">
    <source>
        <dbReference type="SAM" id="Coils"/>
    </source>
</evidence>
<comment type="caution">
    <text evidence="3">The sequence shown here is derived from an EMBL/GenBank/DDBJ whole genome shotgun (WGS) entry which is preliminary data.</text>
</comment>
<keyword evidence="1" id="KW-0175">Coiled coil</keyword>
<evidence type="ECO:0000313" key="3">
    <source>
        <dbReference type="EMBL" id="MET3605798.1"/>
    </source>
</evidence>
<feature type="coiled-coil region" evidence="1">
    <location>
        <begin position="19"/>
        <end position="46"/>
    </location>
</feature>
<dbReference type="Proteomes" id="UP001549111">
    <property type="component" value="Unassembled WGS sequence"/>
</dbReference>
<organism evidence="3 4">
    <name type="scientific">Sphaerotilus sulfidivorans</name>
    <dbReference type="NCBI Taxonomy" id="639200"/>
    <lineage>
        <taxon>Bacteria</taxon>
        <taxon>Pseudomonadati</taxon>
        <taxon>Pseudomonadota</taxon>
        <taxon>Betaproteobacteria</taxon>
        <taxon>Burkholderiales</taxon>
        <taxon>Sphaerotilaceae</taxon>
        <taxon>Sphaerotilus</taxon>
    </lineage>
</organism>
<evidence type="ECO:0000313" key="4">
    <source>
        <dbReference type="Proteomes" id="UP001549111"/>
    </source>
</evidence>
<accession>A0ABV2IS64</accession>
<dbReference type="Pfam" id="PF20042">
    <property type="entry name" value="DUF6444"/>
    <property type="match status" value="1"/>
</dbReference>
<dbReference type="EMBL" id="JBEPLS010000024">
    <property type="protein sequence ID" value="MET3605798.1"/>
    <property type="molecule type" value="Genomic_DNA"/>
</dbReference>
<evidence type="ECO:0000259" key="2">
    <source>
        <dbReference type="Pfam" id="PF20042"/>
    </source>
</evidence>
<feature type="non-terminal residue" evidence="3">
    <location>
        <position position="65"/>
    </location>
</feature>
<gene>
    <name evidence="3" type="ORF">ABIC99_003632</name>
</gene>
<protein>
    <recommendedName>
        <fullName evidence="2">DUF6444 domain-containing protein</fullName>
    </recommendedName>
</protein>
<proteinExistence type="predicted"/>
<dbReference type="InterPro" id="IPR045618">
    <property type="entry name" value="DUF6444"/>
</dbReference>
<dbReference type="RefSeq" id="WP_354305766.1">
    <property type="nucleotide sequence ID" value="NZ_JBEPLS010000024.1"/>
</dbReference>